<comment type="caution">
    <text evidence="3">The sequence shown here is derived from an EMBL/GenBank/DDBJ whole genome shotgun (WGS) entry which is preliminary data.</text>
</comment>
<feature type="transmembrane region" description="Helical" evidence="2">
    <location>
        <begin position="123"/>
        <end position="142"/>
    </location>
</feature>
<keyword evidence="2" id="KW-0472">Membrane</keyword>
<proteinExistence type="predicted"/>
<dbReference type="Proteomes" id="UP001165060">
    <property type="component" value="Unassembled WGS sequence"/>
</dbReference>
<keyword evidence="2" id="KW-1133">Transmembrane helix</keyword>
<name>A0ABQ6MJI7_9STRA</name>
<gene>
    <name evidence="3" type="ORF">TeGR_g378</name>
</gene>
<feature type="compositionally biased region" description="Basic residues" evidence="1">
    <location>
        <begin position="162"/>
        <end position="171"/>
    </location>
</feature>
<accession>A0ABQ6MJI7</accession>
<dbReference type="EMBL" id="BRYB01001525">
    <property type="protein sequence ID" value="GMI27732.1"/>
    <property type="molecule type" value="Genomic_DNA"/>
</dbReference>
<evidence type="ECO:0008006" key="5">
    <source>
        <dbReference type="Google" id="ProtNLM"/>
    </source>
</evidence>
<protein>
    <recommendedName>
        <fullName evidence="5">Transmembrane protein</fullName>
    </recommendedName>
</protein>
<reference evidence="3 4" key="1">
    <citation type="journal article" date="2023" name="Commun. Biol.">
        <title>Genome analysis of Parmales, the sister group of diatoms, reveals the evolutionary specialization of diatoms from phago-mixotrophs to photoautotrophs.</title>
        <authorList>
            <person name="Ban H."/>
            <person name="Sato S."/>
            <person name="Yoshikawa S."/>
            <person name="Yamada K."/>
            <person name="Nakamura Y."/>
            <person name="Ichinomiya M."/>
            <person name="Sato N."/>
            <person name="Blanc-Mathieu R."/>
            <person name="Endo H."/>
            <person name="Kuwata A."/>
            <person name="Ogata H."/>
        </authorList>
    </citation>
    <scope>NUCLEOTIDE SEQUENCE [LARGE SCALE GENOMIC DNA]</scope>
</reference>
<keyword evidence="2" id="KW-0812">Transmembrane</keyword>
<feature type="transmembrane region" description="Helical" evidence="2">
    <location>
        <begin position="83"/>
        <end position="103"/>
    </location>
</feature>
<feature type="region of interest" description="Disordered" evidence="1">
    <location>
        <begin position="162"/>
        <end position="182"/>
    </location>
</feature>
<feature type="transmembrane region" description="Helical" evidence="2">
    <location>
        <begin position="20"/>
        <end position="38"/>
    </location>
</feature>
<feature type="compositionally biased region" description="Basic and acidic residues" evidence="1">
    <location>
        <begin position="209"/>
        <end position="218"/>
    </location>
</feature>
<feature type="compositionally biased region" description="Basic and acidic residues" evidence="1">
    <location>
        <begin position="172"/>
        <end position="182"/>
    </location>
</feature>
<evidence type="ECO:0000256" key="2">
    <source>
        <dbReference type="SAM" id="Phobius"/>
    </source>
</evidence>
<sequence length="226" mass="25700">MRKPPTTLARVLHAVSWPLWVLGGVAGALMGLNLGIYLTSPRADRRGDDGSGLYELVSSTASVDMKKLADEKDNMRARKVRKFVLPVTVVGGFVVGTWPAYLMQFHTVTLEEWEYELQESLHLSKWATLLFAGLLLFLYYFAMMYSVIRTFSSGIDSHKRQFGKVSRKQRGKERSAKEEKEKMLALLNPTKHHKALKQYEKSLKRKDKVKGDEREARAKLRAGKLA</sequence>
<evidence type="ECO:0000256" key="1">
    <source>
        <dbReference type="SAM" id="MobiDB-lite"/>
    </source>
</evidence>
<feature type="region of interest" description="Disordered" evidence="1">
    <location>
        <begin position="204"/>
        <end position="226"/>
    </location>
</feature>
<evidence type="ECO:0000313" key="3">
    <source>
        <dbReference type="EMBL" id="GMI27732.1"/>
    </source>
</evidence>
<keyword evidence="4" id="KW-1185">Reference proteome</keyword>
<evidence type="ECO:0000313" key="4">
    <source>
        <dbReference type="Proteomes" id="UP001165060"/>
    </source>
</evidence>
<organism evidence="3 4">
    <name type="scientific">Tetraparma gracilis</name>
    <dbReference type="NCBI Taxonomy" id="2962635"/>
    <lineage>
        <taxon>Eukaryota</taxon>
        <taxon>Sar</taxon>
        <taxon>Stramenopiles</taxon>
        <taxon>Ochrophyta</taxon>
        <taxon>Bolidophyceae</taxon>
        <taxon>Parmales</taxon>
        <taxon>Triparmaceae</taxon>
        <taxon>Tetraparma</taxon>
    </lineage>
</organism>